<name>A0ABX1N5S4_9RHOO</name>
<keyword evidence="2" id="KW-0732">Signal</keyword>
<dbReference type="RefSeq" id="WP_169199816.1">
    <property type="nucleotide sequence ID" value="NZ_WTVH02000009.1"/>
</dbReference>
<evidence type="ECO:0000256" key="2">
    <source>
        <dbReference type="SAM" id="SignalP"/>
    </source>
</evidence>
<accession>A0ABX1N5S4</accession>
<feature type="region of interest" description="Disordered" evidence="1">
    <location>
        <begin position="34"/>
        <end position="87"/>
    </location>
</feature>
<evidence type="ECO:0000313" key="3">
    <source>
        <dbReference type="EMBL" id="NMF94613.1"/>
    </source>
</evidence>
<comment type="caution">
    <text evidence="3">The sequence shown here is derived from an EMBL/GenBank/DDBJ whole genome shotgun (WGS) entry which is preliminary data.</text>
</comment>
<sequence>MLILILIFPGQIMLMPSLQVLFAAILALAAPVAGADEGKDESGKGRERGSYSSEREWKSEKRRDDDRESSYFHEHGYTRLSIPPGHYPPPGECRIWYPDRPAGQQPPPGNCRSVPPGAWAIRHPHDRPGYVHVDVYEPRRGGALLVVGEFKIASGAFVRIVVEP</sequence>
<feature type="compositionally biased region" description="Basic and acidic residues" evidence="1">
    <location>
        <begin position="36"/>
        <end position="77"/>
    </location>
</feature>
<dbReference type="EMBL" id="WTVH01000033">
    <property type="protein sequence ID" value="NMF94613.1"/>
    <property type="molecule type" value="Genomic_DNA"/>
</dbReference>
<protein>
    <submittedName>
        <fullName evidence="3">Uncharacterized protein</fullName>
    </submittedName>
</protein>
<proteinExistence type="predicted"/>
<keyword evidence="4" id="KW-1185">Reference proteome</keyword>
<feature type="chain" id="PRO_5047190151" evidence="2">
    <location>
        <begin position="36"/>
        <end position="164"/>
    </location>
</feature>
<feature type="signal peptide" evidence="2">
    <location>
        <begin position="1"/>
        <end position="35"/>
    </location>
</feature>
<evidence type="ECO:0000313" key="4">
    <source>
        <dbReference type="Proteomes" id="UP000601990"/>
    </source>
</evidence>
<dbReference type="Proteomes" id="UP000601990">
    <property type="component" value="Unassembled WGS sequence"/>
</dbReference>
<gene>
    <name evidence="3" type="ORF">GO608_14890</name>
</gene>
<evidence type="ECO:0000256" key="1">
    <source>
        <dbReference type="SAM" id="MobiDB-lite"/>
    </source>
</evidence>
<reference evidence="3" key="1">
    <citation type="submission" date="2019-12" db="EMBL/GenBank/DDBJ databases">
        <title>Comparative genomics gives insights into the taxonomy of the Azoarcus-Aromatoleum group and reveals separate origins of nif in the plant-associated Azoarcus and non-plant-associated Aromatoleum sub-groups.</title>
        <authorList>
            <person name="Lafos M."/>
            <person name="Maluk M."/>
            <person name="Batista M."/>
            <person name="Junghare M."/>
            <person name="Carmona M."/>
            <person name="Faoro H."/>
            <person name="Cruz L.M."/>
            <person name="Battistoni F."/>
            <person name="De Souza E."/>
            <person name="Pedrosa F."/>
            <person name="Chen W.-M."/>
            <person name="Poole P.S."/>
            <person name="Dixon R.A."/>
            <person name="James E.K."/>
        </authorList>
    </citation>
    <scope>NUCLEOTIDE SEQUENCE</scope>
    <source>
        <strain evidence="3">U120</strain>
    </source>
</reference>
<organism evidence="3 4">
    <name type="scientific">Aromatoleum buckelii</name>
    <dbReference type="NCBI Taxonomy" id="200254"/>
    <lineage>
        <taxon>Bacteria</taxon>
        <taxon>Pseudomonadati</taxon>
        <taxon>Pseudomonadota</taxon>
        <taxon>Betaproteobacteria</taxon>
        <taxon>Rhodocyclales</taxon>
        <taxon>Rhodocyclaceae</taxon>
        <taxon>Aromatoleum</taxon>
    </lineage>
</organism>